<comment type="similarity">
    <text evidence="1">Belongs to the four-carbon acid sugar kinase family.</text>
</comment>
<dbReference type="InterPro" id="IPR037051">
    <property type="entry name" value="4-carb_acid_sugar_kinase_N_sf"/>
</dbReference>
<evidence type="ECO:0000256" key="1">
    <source>
        <dbReference type="ARBA" id="ARBA00005715"/>
    </source>
</evidence>
<name>A0A117I7B0_9MYCO</name>
<feature type="domain" description="Four-carbon acid sugar kinase N-terminal" evidence="7">
    <location>
        <begin position="4"/>
        <end position="132"/>
    </location>
</feature>
<keyword evidence="10" id="KW-1185">Reference proteome</keyword>
<protein>
    <submittedName>
        <fullName evidence="9">4-hydroxythreonine-4-phosphate dehydrogenase</fullName>
    </submittedName>
</protein>
<proteinExistence type="inferred from homology"/>
<dbReference type="Pfam" id="PF07005">
    <property type="entry name" value="SBD_N"/>
    <property type="match status" value="1"/>
</dbReference>
<dbReference type="Gene3D" id="3.40.980.20">
    <property type="entry name" value="Four-carbon acid sugar kinase, nucleotide binding domain"/>
    <property type="match status" value="1"/>
</dbReference>
<dbReference type="RefSeq" id="WP_063979680.1">
    <property type="nucleotide sequence ID" value="NZ_BCSX01000047.1"/>
</dbReference>
<evidence type="ECO:0000259" key="8">
    <source>
        <dbReference type="Pfam" id="PF17042"/>
    </source>
</evidence>
<evidence type="ECO:0000313" key="9">
    <source>
        <dbReference type="EMBL" id="GAS91397.1"/>
    </source>
</evidence>
<dbReference type="Pfam" id="PF17042">
    <property type="entry name" value="NBD_C"/>
    <property type="match status" value="1"/>
</dbReference>
<dbReference type="InterPro" id="IPR010737">
    <property type="entry name" value="4-carb_acid_sugar_kinase_N"/>
</dbReference>
<dbReference type="AlphaFoldDB" id="A0A117I7B0"/>
<comment type="caution">
    <text evidence="9">The sequence shown here is derived from an EMBL/GenBank/DDBJ whole genome shotgun (WGS) entry which is preliminary data.</text>
</comment>
<evidence type="ECO:0000256" key="5">
    <source>
        <dbReference type="ARBA" id="ARBA00022840"/>
    </source>
</evidence>
<dbReference type="Proteomes" id="UP000069620">
    <property type="component" value="Unassembled WGS sequence"/>
</dbReference>
<accession>A0A117I7B0</accession>
<reference evidence="10" key="1">
    <citation type="journal article" date="2016" name="Genome Announc.">
        <title>Draft Genome Sequences of Five Rapidly Growing Mycobacterium Species, M. thermoresistibile, M. fortuitum subsp. acetamidolyticum, M. canariasense, M. brisbanense, and M. novocastrense.</title>
        <authorList>
            <person name="Katahira K."/>
            <person name="Ogura Y."/>
            <person name="Gotoh Y."/>
            <person name="Hayashi T."/>
        </authorList>
    </citation>
    <scope>NUCLEOTIDE SEQUENCE [LARGE SCALE GENOMIC DNA]</scope>
    <source>
        <strain evidence="10">JCM15654</strain>
    </source>
</reference>
<reference evidence="10" key="2">
    <citation type="submission" date="2016-02" db="EMBL/GenBank/DDBJ databases">
        <title>Draft genome sequence of five rapidly growing Mycobacterium species.</title>
        <authorList>
            <person name="Katahira K."/>
            <person name="Gotou Y."/>
            <person name="Iida K."/>
            <person name="Ogura Y."/>
            <person name="Hayashi T."/>
        </authorList>
    </citation>
    <scope>NUCLEOTIDE SEQUENCE [LARGE SCALE GENOMIC DNA]</scope>
    <source>
        <strain evidence="10">JCM15654</strain>
    </source>
</reference>
<dbReference type="GO" id="GO:0016301">
    <property type="term" value="F:kinase activity"/>
    <property type="evidence" value="ECO:0007669"/>
    <property type="project" value="UniProtKB-KW"/>
</dbReference>
<keyword evidence="6" id="KW-0119">Carbohydrate metabolism</keyword>
<dbReference type="Gene3D" id="3.40.50.10840">
    <property type="entry name" value="Putative sugar-binding, N-terminal domain"/>
    <property type="match status" value="1"/>
</dbReference>
<evidence type="ECO:0000256" key="4">
    <source>
        <dbReference type="ARBA" id="ARBA00022777"/>
    </source>
</evidence>
<evidence type="ECO:0000256" key="3">
    <source>
        <dbReference type="ARBA" id="ARBA00022741"/>
    </source>
</evidence>
<evidence type="ECO:0000313" key="10">
    <source>
        <dbReference type="Proteomes" id="UP000069620"/>
    </source>
</evidence>
<feature type="domain" description="Four-carbon acid sugar kinase nucleotide binding" evidence="8">
    <location>
        <begin position="203"/>
        <end position="343"/>
    </location>
</feature>
<dbReference type="STRING" id="146020.RMCB_5493"/>
<evidence type="ECO:0000256" key="6">
    <source>
        <dbReference type="ARBA" id="ARBA00023277"/>
    </source>
</evidence>
<keyword evidence="5" id="KW-0067">ATP-binding</keyword>
<organism evidence="9 10">
    <name type="scientific">Mycolicibacterium brisbanense</name>
    <dbReference type="NCBI Taxonomy" id="146020"/>
    <lineage>
        <taxon>Bacteria</taxon>
        <taxon>Bacillati</taxon>
        <taxon>Actinomycetota</taxon>
        <taxon>Actinomycetes</taxon>
        <taxon>Mycobacteriales</taxon>
        <taxon>Mycobacteriaceae</taxon>
        <taxon>Mycolicibacterium</taxon>
    </lineage>
</organism>
<keyword evidence="3" id="KW-0547">Nucleotide-binding</keyword>
<gene>
    <name evidence="9" type="ORF">RMCB_5493</name>
</gene>
<dbReference type="InterPro" id="IPR042213">
    <property type="entry name" value="NBD_C_sf"/>
</dbReference>
<dbReference type="SUPFAM" id="SSF142764">
    <property type="entry name" value="YgbK-like"/>
    <property type="match status" value="1"/>
</dbReference>
<evidence type="ECO:0000259" key="7">
    <source>
        <dbReference type="Pfam" id="PF07005"/>
    </source>
</evidence>
<dbReference type="InterPro" id="IPR031475">
    <property type="entry name" value="NBD_C"/>
</dbReference>
<keyword evidence="4" id="KW-0418">Kinase</keyword>
<evidence type="ECO:0000256" key="2">
    <source>
        <dbReference type="ARBA" id="ARBA00022679"/>
    </source>
</evidence>
<dbReference type="GO" id="GO:0005524">
    <property type="term" value="F:ATP binding"/>
    <property type="evidence" value="ECO:0007669"/>
    <property type="project" value="UniProtKB-KW"/>
</dbReference>
<keyword evidence="2" id="KW-0808">Transferase</keyword>
<sequence length="357" mass="36753">MTPILVLADDLSGAAEVAGGFLGRDADLTLHLGAGRVTSGVTVVDLDTRTMSAADAARTVAEALDGIPTDTRVVKKIDSLLRGHIGAEVGVLAKRGPVLVAAALPALRRRVEGGVLHVDGTPLHETDSWHAELSLPPRTVAELFGSGDITICDAQTDADLDRIVVDAGPDVQLVGTAALAAAVARTLPAAPVPVSPRDGRAVLVVVGTAAPAAREQIAALDPDGRATVTVGARQLLCDKADPEPVRHALARGTAVLTIGGAVEPAETTAVCRALATYVADLQRTVQPDLVLTGGETARAVVDAIGITTLRPVHQIHHGAVVSEASDGRRIVTRPGSFGESDSLVAIVRYLTRQKDQS</sequence>
<dbReference type="EMBL" id="BCSX01000047">
    <property type="protein sequence ID" value="GAS91397.1"/>
    <property type="molecule type" value="Genomic_DNA"/>
</dbReference>